<comment type="subcellular location">
    <subcellularLocation>
        <location evidence="1">Membrane</location>
    </subcellularLocation>
</comment>
<evidence type="ECO:0000256" key="11">
    <source>
        <dbReference type="SAM" id="SignalP"/>
    </source>
</evidence>
<dbReference type="InterPro" id="IPR017853">
    <property type="entry name" value="GH"/>
</dbReference>
<evidence type="ECO:0000256" key="9">
    <source>
        <dbReference type="PROSITE-ProRule" id="PRU00779"/>
    </source>
</evidence>
<protein>
    <recommendedName>
        <fullName evidence="8">Maltase</fullName>
    </recommendedName>
</protein>
<dbReference type="SUPFAM" id="SSF51445">
    <property type="entry name" value="(Trans)glycosidases"/>
    <property type="match status" value="1"/>
</dbReference>
<dbReference type="CDD" id="cd00111">
    <property type="entry name" value="Trefoil"/>
    <property type="match status" value="1"/>
</dbReference>
<evidence type="ECO:0000313" key="14">
    <source>
        <dbReference type="WBParaSite" id="PDA_v2.g26581.t1"/>
    </source>
</evidence>
<evidence type="ECO:0000256" key="10">
    <source>
        <dbReference type="RuleBase" id="RU361185"/>
    </source>
</evidence>
<dbReference type="GO" id="GO:0004558">
    <property type="term" value="F:alpha-1,4-glucosidase activity"/>
    <property type="evidence" value="ECO:0007669"/>
    <property type="project" value="TreeGrafter"/>
</dbReference>
<evidence type="ECO:0000256" key="5">
    <source>
        <dbReference type="ARBA" id="ARBA00023157"/>
    </source>
</evidence>
<keyword evidence="13" id="KW-1185">Reference proteome</keyword>
<keyword evidence="5" id="KW-1015">Disulfide bond</keyword>
<organism evidence="13 14">
    <name type="scientific">Panagrolaimus davidi</name>
    <dbReference type="NCBI Taxonomy" id="227884"/>
    <lineage>
        <taxon>Eukaryota</taxon>
        <taxon>Metazoa</taxon>
        <taxon>Ecdysozoa</taxon>
        <taxon>Nematoda</taxon>
        <taxon>Chromadorea</taxon>
        <taxon>Rhabditida</taxon>
        <taxon>Tylenchina</taxon>
        <taxon>Panagrolaimomorpha</taxon>
        <taxon>Panagrolaimoidea</taxon>
        <taxon>Panagrolaimidae</taxon>
        <taxon>Panagrolaimus</taxon>
    </lineage>
</organism>
<dbReference type="Gene3D" id="3.20.20.80">
    <property type="entry name" value="Glycosidases"/>
    <property type="match status" value="1"/>
</dbReference>
<evidence type="ECO:0000256" key="1">
    <source>
        <dbReference type="ARBA" id="ARBA00004370"/>
    </source>
</evidence>
<keyword evidence="4" id="KW-0472">Membrane</keyword>
<evidence type="ECO:0000313" key="13">
    <source>
        <dbReference type="Proteomes" id="UP000887578"/>
    </source>
</evidence>
<sequence>MLSIFAITLVLLSANFVANGQSTVPPNSRIDCDPTPNSNQGECTSRGCIWDSNFDSNNPTVPLCYYPPNTGYNATSTTKTTATLKPVPGGVGNPYGSNYPELQFTWKSLGSAVKIQIAPVDITRYRPPVDINENANIQSSEAFTVEIVNKNIFSFNVKRKSNGVRIWDTSIGGLLFADQFIQISTYLPSKKIYGFGEHIHKNLQHDFSKYTTWGMFARDEPPDSAGDTPKNLYGVHPFYLGLEDDGKAYGVFIFNSNAQEVVTGPAPHLTYRTIGGQLEVFFFPGPKPEDVVQQYQQVVGTPFLPAYWALGFQLCRYGYTGVDEVKQTVKRLADAGIPQDVQFADIDYMDRYKDFTYDHNKWAAWPNFTDELHSMGKRVTLIFDPAIQADYDSFKRGIDSNASFIEWPTQDVVMKNINDQYPYAKNTKVMLGVVWPDKHVGFPDFLDPTNLTTKWWINEFKLYHQQQAFDGIWIDMNEPSNFGTNEDHPWYYDSSDHPDDLPLKCPTSGDNAHYDIPPYATASSFWQSGNVLATKTLCMFGTTMRGTQRFFDTKNLYGLSETISTYQAVKEVRGKRGAVVTRSTFPSSGRYAGHWLGDNTARWEDLQTSVIGAQEFNIFGIPYVGSDICGFIGTTTEELCLRWQQMGAFHSFSRNHNTLGAPLQDPAQWPTVAAATRKHNLFRYRHLPYLFSLHFAATLNGGTVVRPLFFEFTDEEATHNLSHQFLWGSNMLIVPVVTQGATTVDAYLPTGADWYSMSDSYYGTKVTSGHGNYAAPWDALIPVFLRAGAILPRQSPALTTSDARKNRFELVVGLKHAEDGTATASGELYWDDGEAWVDTINTHNFYHFTYDFQYTSAIGTLTIKQTKAATGITLPYLDNIEVFGYPSLPDMKTFNLNGSPISAPASDYSPFSQIFNITGSNFINLNTGKQWILQWKNH</sequence>
<dbReference type="InterPro" id="IPR025887">
    <property type="entry name" value="Glyco_hydro_31_N_dom"/>
</dbReference>
<dbReference type="InterPro" id="IPR000519">
    <property type="entry name" value="P_trefoil_dom"/>
</dbReference>
<dbReference type="PROSITE" id="PS00129">
    <property type="entry name" value="GLYCOSYL_HYDROL_F31_1"/>
    <property type="match status" value="1"/>
</dbReference>
<dbReference type="PANTHER" id="PTHR22762">
    <property type="entry name" value="ALPHA-GLUCOSIDASE"/>
    <property type="match status" value="1"/>
</dbReference>
<keyword evidence="3 10" id="KW-0378">Hydrolase</keyword>
<dbReference type="Pfam" id="PF13802">
    <property type="entry name" value="Gal_mutarotas_2"/>
    <property type="match status" value="1"/>
</dbReference>
<proteinExistence type="inferred from homology"/>
<dbReference type="AlphaFoldDB" id="A0A914QH26"/>
<dbReference type="PANTHER" id="PTHR22762:SF133">
    <property type="entry name" value="P-TYPE DOMAIN-CONTAINING PROTEIN"/>
    <property type="match status" value="1"/>
</dbReference>
<keyword evidence="11" id="KW-0732">Signal</keyword>
<dbReference type="SUPFAM" id="SSF51011">
    <property type="entry name" value="Glycosyl hydrolase domain"/>
    <property type="match status" value="1"/>
</dbReference>
<dbReference type="Gene3D" id="2.60.40.1180">
    <property type="entry name" value="Golgi alpha-mannosidase II"/>
    <property type="match status" value="2"/>
</dbReference>
<keyword evidence="7 10" id="KW-0326">Glycosidase</keyword>
<evidence type="ECO:0000256" key="7">
    <source>
        <dbReference type="ARBA" id="ARBA00023295"/>
    </source>
</evidence>
<dbReference type="GO" id="GO:0030246">
    <property type="term" value="F:carbohydrate binding"/>
    <property type="evidence" value="ECO:0007669"/>
    <property type="project" value="InterPro"/>
</dbReference>
<dbReference type="SMART" id="SM00018">
    <property type="entry name" value="PD"/>
    <property type="match status" value="1"/>
</dbReference>
<comment type="similarity">
    <text evidence="2 10">Belongs to the glycosyl hydrolase 31 family.</text>
</comment>
<dbReference type="GO" id="GO:0005975">
    <property type="term" value="P:carbohydrate metabolic process"/>
    <property type="evidence" value="ECO:0007669"/>
    <property type="project" value="InterPro"/>
</dbReference>
<feature type="chain" id="PRO_5036895234" description="Maltase" evidence="11">
    <location>
        <begin position="21"/>
        <end position="938"/>
    </location>
</feature>
<evidence type="ECO:0000256" key="4">
    <source>
        <dbReference type="ARBA" id="ARBA00023136"/>
    </source>
</evidence>
<name>A0A914QH26_9BILA</name>
<dbReference type="InterPro" id="IPR030458">
    <property type="entry name" value="Glyco_hydro_31_AS"/>
</dbReference>
<dbReference type="GO" id="GO:0016020">
    <property type="term" value="C:membrane"/>
    <property type="evidence" value="ECO:0007669"/>
    <property type="project" value="UniProtKB-SubCell"/>
</dbReference>
<reference evidence="14" key="1">
    <citation type="submission" date="2022-11" db="UniProtKB">
        <authorList>
            <consortium name="WormBaseParasite"/>
        </authorList>
    </citation>
    <scope>IDENTIFICATION</scope>
</reference>
<dbReference type="CDD" id="cd06602">
    <property type="entry name" value="GH31_MGAM_SI_GAA"/>
    <property type="match status" value="1"/>
</dbReference>
<dbReference type="Proteomes" id="UP000887578">
    <property type="component" value="Unplaced"/>
</dbReference>
<dbReference type="InterPro" id="IPR000322">
    <property type="entry name" value="Glyco_hydro_31_TIM"/>
</dbReference>
<evidence type="ECO:0000256" key="6">
    <source>
        <dbReference type="ARBA" id="ARBA00023180"/>
    </source>
</evidence>
<keyword evidence="6" id="KW-0325">Glycoprotein</keyword>
<dbReference type="InterPro" id="IPR013780">
    <property type="entry name" value="Glyco_hydro_b"/>
</dbReference>
<evidence type="ECO:0000256" key="3">
    <source>
        <dbReference type="ARBA" id="ARBA00022801"/>
    </source>
</evidence>
<dbReference type="Gene3D" id="4.10.110.10">
    <property type="entry name" value="Spasmolytic Protein, domain 1"/>
    <property type="match status" value="1"/>
</dbReference>
<dbReference type="SUPFAM" id="SSF57492">
    <property type="entry name" value="Trefoil"/>
    <property type="match status" value="1"/>
</dbReference>
<dbReference type="Gene3D" id="2.60.40.1760">
    <property type="entry name" value="glycosyl hydrolase (family 31)"/>
    <property type="match status" value="1"/>
</dbReference>
<evidence type="ECO:0000256" key="2">
    <source>
        <dbReference type="ARBA" id="ARBA00007806"/>
    </source>
</evidence>
<dbReference type="PROSITE" id="PS51448">
    <property type="entry name" value="P_TREFOIL_2"/>
    <property type="match status" value="1"/>
</dbReference>
<feature type="domain" description="P-type" evidence="12">
    <location>
        <begin position="20"/>
        <end position="68"/>
    </location>
</feature>
<dbReference type="Pfam" id="PF21365">
    <property type="entry name" value="Glyco_hydro_31_3rd"/>
    <property type="match status" value="1"/>
</dbReference>
<dbReference type="CDD" id="cd14752">
    <property type="entry name" value="GH31_N"/>
    <property type="match status" value="1"/>
</dbReference>
<accession>A0A914QH26</accession>
<dbReference type="InterPro" id="IPR011013">
    <property type="entry name" value="Gal_mutarotase_sf_dom"/>
</dbReference>
<dbReference type="Pfam" id="PF01055">
    <property type="entry name" value="Glyco_hydro_31_2nd"/>
    <property type="match status" value="1"/>
</dbReference>
<dbReference type="InterPro" id="IPR044913">
    <property type="entry name" value="P_trefoil_dom_sf"/>
</dbReference>
<feature type="signal peptide" evidence="11">
    <location>
        <begin position="1"/>
        <end position="20"/>
    </location>
</feature>
<comment type="caution">
    <text evidence="9">Lacks conserved residue(s) required for the propagation of feature annotation.</text>
</comment>
<evidence type="ECO:0000259" key="12">
    <source>
        <dbReference type="PROSITE" id="PS51448"/>
    </source>
</evidence>
<dbReference type="WBParaSite" id="PDA_v2.g26581.t1">
    <property type="protein sequence ID" value="PDA_v2.g26581.t1"/>
    <property type="gene ID" value="PDA_v2.g26581"/>
</dbReference>
<dbReference type="Pfam" id="PF00088">
    <property type="entry name" value="Trefoil"/>
    <property type="match status" value="1"/>
</dbReference>
<dbReference type="SUPFAM" id="SSF74650">
    <property type="entry name" value="Galactose mutarotase-like"/>
    <property type="match status" value="1"/>
</dbReference>
<dbReference type="InterPro" id="IPR048395">
    <property type="entry name" value="Glyco_hydro_31_C"/>
</dbReference>
<evidence type="ECO:0000256" key="8">
    <source>
        <dbReference type="ARBA" id="ARBA00041343"/>
    </source>
</evidence>